<dbReference type="GO" id="GO:0009330">
    <property type="term" value="C:DNA topoisomerase type II (double strand cut, ATP-hydrolyzing) complex"/>
    <property type="evidence" value="ECO:0007669"/>
    <property type="project" value="TreeGrafter"/>
</dbReference>
<accession>T1A4F2</accession>
<feature type="non-terminal residue" evidence="7">
    <location>
        <position position="1"/>
    </location>
</feature>
<reference evidence="7" key="2">
    <citation type="journal article" date="2014" name="ISME J.">
        <title>Microbial stratification in low pH oxic and suboxic macroscopic growths along an acid mine drainage.</title>
        <authorList>
            <person name="Mendez-Garcia C."/>
            <person name="Mesa V."/>
            <person name="Sprenger R.R."/>
            <person name="Richter M."/>
            <person name="Diez M.S."/>
            <person name="Solano J."/>
            <person name="Bargiela R."/>
            <person name="Golyshina O.V."/>
            <person name="Manteca A."/>
            <person name="Ramos J.L."/>
            <person name="Gallego J.R."/>
            <person name="Llorente I."/>
            <person name="Martins Dos Santos V.A."/>
            <person name="Jensen O.N."/>
            <person name="Pelaez A.I."/>
            <person name="Sanchez J."/>
            <person name="Ferrer M."/>
        </authorList>
    </citation>
    <scope>NUCLEOTIDE SEQUENCE</scope>
</reference>
<dbReference type="InterPro" id="IPR050220">
    <property type="entry name" value="Type_II_DNA_Topoisomerases"/>
</dbReference>
<dbReference type="PANTHER" id="PTHR43493:SF1">
    <property type="entry name" value="DNA TOPOISOMERASE 4 SUBUNIT A"/>
    <property type="match status" value="1"/>
</dbReference>
<dbReference type="InterPro" id="IPR013760">
    <property type="entry name" value="Topo_IIA-like_dom_sf"/>
</dbReference>
<name>T1A4F2_9ZZZZ</name>
<dbReference type="GO" id="GO:0003918">
    <property type="term" value="F:DNA topoisomerase type II (double strand cut, ATP-hydrolyzing) activity"/>
    <property type="evidence" value="ECO:0007669"/>
    <property type="project" value="InterPro"/>
</dbReference>
<dbReference type="GO" id="GO:0003677">
    <property type="term" value="F:DNA binding"/>
    <property type="evidence" value="ECO:0007669"/>
    <property type="project" value="UniProtKB-KW"/>
</dbReference>
<dbReference type="AlphaFoldDB" id="T1A4F2"/>
<dbReference type="SUPFAM" id="SSF56719">
    <property type="entry name" value="Type II DNA topoisomerase"/>
    <property type="match status" value="1"/>
</dbReference>
<dbReference type="PROSITE" id="PS52040">
    <property type="entry name" value="TOPO_IIA"/>
    <property type="match status" value="1"/>
</dbReference>
<protein>
    <submittedName>
        <fullName evidence="7">DNA topoisomerase IV subunit A</fullName>
    </submittedName>
</protein>
<evidence type="ECO:0000256" key="2">
    <source>
        <dbReference type="ARBA" id="ARBA00023029"/>
    </source>
</evidence>
<feature type="domain" description="Topo IIA-type catalytic" evidence="6">
    <location>
        <begin position="1"/>
        <end position="74"/>
    </location>
</feature>
<dbReference type="InterPro" id="IPR013758">
    <property type="entry name" value="Topo_IIA_A/C_ab"/>
</dbReference>
<organism evidence="7">
    <name type="scientific">mine drainage metagenome</name>
    <dbReference type="NCBI Taxonomy" id="410659"/>
    <lineage>
        <taxon>unclassified sequences</taxon>
        <taxon>metagenomes</taxon>
        <taxon>ecological metagenomes</taxon>
    </lineage>
</organism>
<feature type="non-terminal residue" evidence="7">
    <location>
        <position position="74"/>
    </location>
</feature>
<evidence type="ECO:0000259" key="6">
    <source>
        <dbReference type="PROSITE" id="PS52040"/>
    </source>
</evidence>
<gene>
    <name evidence="7" type="ORF">B2A_05688</name>
</gene>
<dbReference type="Pfam" id="PF00521">
    <property type="entry name" value="DNA_topoisoIV"/>
    <property type="match status" value="1"/>
</dbReference>
<evidence type="ECO:0000313" key="7">
    <source>
        <dbReference type="EMBL" id="EQD55506.1"/>
    </source>
</evidence>
<evidence type="ECO:0000256" key="1">
    <source>
        <dbReference type="ARBA" id="ARBA00022475"/>
    </source>
</evidence>
<keyword evidence="4" id="KW-0472">Membrane</keyword>
<dbReference type="GO" id="GO:0005524">
    <property type="term" value="F:ATP binding"/>
    <property type="evidence" value="ECO:0007669"/>
    <property type="project" value="InterPro"/>
</dbReference>
<evidence type="ECO:0000256" key="5">
    <source>
        <dbReference type="ARBA" id="ARBA00023235"/>
    </source>
</evidence>
<dbReference type="EMBL" id="AUZZ01003960">
    <property type="protein sequence ID" value="EQD55506.1"/>
    <property type="molecule type" value="Genomic_DNA"/>
</dbReference>
<reference evidence="7" key="1">
    <citation type="submission" date="2013-08" db="EMBL/GenBank/DDBJ databases">
        <authorList>
            <person name="Mendez C."/>
            <person name="Richter M."/>
            <person name="Ferrer M."/>
            <person name="Sanchez J."/>
        </authorList>
    </citation>
    <scope>NUCLEOTIDE SEQUENCE</scope>
</reference>
<comment type="caution">
    <text evidence="7">The sequence shown here is derived from an EMBL/GenBank/DDBJ whole genome shotgun (WGS) entry which is preliminary data.</text>
</comment>
<dbReference type="Gene3D" id="3.90.199.10">
    <property type="entry name" value="Topoisomerase II, domain 5"/>
    <property type="match status" value="1"/>
</dbReference>
<dbReference type="GO" id="GO:0007059">
    <property type="term" value="P:chromosome segregation"/>
    <property type="evidence" value="ECO:0007669"/>
    <property type="project" value="TreeGrafter"/>
</dbReference>
<keyword evidence="3" id="KW-0238">DNA-binding</keyword>
<keyword evidence="5 7" id="KW-0413">Isomerase</keyword>
<keyword evidence="1" id="KW-1003">Cell membrane</keyword>
<evidence type="ECO:0000256" key="4">
    <source>
        <dbReference type="ARBA" id="ARBA00023136"/>
    </source>
</evidence>
<dbReference type="InterPro" id="IPR002205">
    <property type="entry name" value="Topo_IIA_dom_A"/>
</dbReference>
<sequence length="74" mass="8124">RYPLIDGQGNFGSPDDPKSFAAMRYTESRLTPIAELLLGELGQGTVEWTPNFDGTLQEPSWLPARVPHILLNGA</sequence>
<dbReference type="GO" id="GO:0005737">
    <property type="term" value="C:cytoplasm"/>
    <property type="evidence" value="ECO:0007669"/>
    <property type="project" value="TreeGrafter"/>
</dbReference>
<evidence type="ECO:0000256" key="3">
    <source>
        <dbReference type="ARBA" id="ARBA00023125"/>
    </source>
</evidence>
<dbReference type="GO" id="GO:0006265">
    <property type="term" value="P:DNA topological change"/>
    <property type="evidence" value="ECO:0007669"/>
    <property type="project" value="InterPro"/>
</dbReference>
<dbReference type="PANTHER" id="PTHR43493">
    <property type="entry name" value="DNA GYRASE/TOPOISOMERASE SUBUNIT A"/>
    <property type="match status" value="1"/>
</dbReference>
<keyword evidence="2" id="KW-0799">Topoisomerase</keyword>
<proteinExistence type="predicted"/>